<dbReference type="InterPro" id="IPR045792">
    <property type="entry name" value="DUF6036"/>
</dbReference>
<evidence type="ECO:0000313" key="2">
    <source>
        <dbReference type="EMBL" id="ACR79351.1"/>
    </source>
</evidence>
<dbReference type="Proteomes" id="UP000002382">
    <property type="component" value="Chromosome"/>
</dbReference>
<dbReference type="HOGENOM" id="CLU_1370145_0_0_0"/>
<feature type="domain" description="DUF6036" evidence="1">
    <location>
        <begin position="14"/>
        <end position="139"/>
    </location>
</feature>
<dbReference type="OrthoDB" id="48438at2"/>
<protein>
    <recommendedName>
        <fullName evidence="1">DUF6036 domain-containing protein</fullName>
    </recommendedName>
</protein>
<dbReference type="AlphaFoldDB" id="C5CF74"/>
<dbReference type="EMBL" id="CP001634">
    <property type="protein sequence ID" value="ACR79351.1"/>
    <property type="molecule type" value="Genomic_DNA"/>
</dbReference>
<dbReference type="KEGG" id="kol:Kole_0634"/>
<proteinExistence type="predicted"/>
<dbReference type="Pfam" id="PF19502">
    <property type="entry name" value="DUF6036"/>
    <property type="match status" value="1"/>
</dbReference>
<reference evidence="2 3" key="1">
    <citation type="submission" date="2009-06" db="EMBL/GenBank/DDBJ databases">
        <title>Complete sequence of Thermotogales bacterium TBF 19.5.1.</title>
        <authorList>
            <consortium name="US DOE Joint Genome Institute"/>
            <person name="Lucas S."/>
            <person name="Copeland A."/>
            <person name="Lapidus A."/>
            <person name="Glavina del Rio T."/>
            <person name="Tice H."/>
            <person name="Bruce D."/>
            <person name="Goodwin L."/>
            <person name="Pitluck S."/>
            <person name="Chertkov O."/>
            <person name="Brettin T."/>
            <person name="Detter J.C."/>
            <person name="Han C."/>
            <person name="Schmutz J."/>
            <person name="Larimer F."/>
            <person name="Land M."/>
            <person name="Hauser L."/>
            <person name="Kyrpides N."/>
            <person name="Ovchinnikova G."/>
            <person name="Noll K."/>
        </authorList>
    </citation>
    <scope>NUCLEOTIDE SEQUENCE [LARGE SCALE GENOMIC DNA]</scope>
    <source>
        <strain evidence="3">ATCC BAA-1733 / DSM 21960 / TBF 19.5.1</strain>
    </source>
</reference>
<gene>
    <name evidence="2" type="ordered locus">Kole_0634</name>
</gene>
<evidence type="ECO:0000259" key="1">
    <source>
        <dbReference type="Pfam" id="PF19502"/>
    </source>
</evidence>
<keyword evidence="3" id="KW-1185">Reference proteome</keyword>
<accession>C5CF74</accession>
<dbReference type="RefSeq" id="WP_012745133.1">
    <property type="nucleotide sequence ID" value="NC_012785.1"/>
</dbReference>
<evidence type="ECO:0000313" key="3">
    <source>
        <dbReference type="Proteomes" id="UP000002382"/>
    </source>
</evidence>
<dbReference type="eggNOG" id="ENOG5032UNN">
    <property type="taxonomic scope" value="Bacteria"/>
</dbReference>
<dbReference type="STRING" id="521045.Kole_0634"/>
<name>C5CF74_KOSOT</name>
<sequence>MDYLDIEKILKALSSQLKRIGKRIEIIVCGGSALSIIGLVKRVTKDIDVLAIVEKTNGHFKIVRADFPVWLKKAIEKVARDFDLPPNWMNPGPTSMVDLGLPEGLENRLIEKNYGNNLTVYYISRFDQIHFKLYASVDRGGYHIDDLLKLNPTDEEIEAAARWSMTHDVSEGYRMVLKDLLKRLGYDVVAERI</sequence>
<organism evidence="2 3">
    <name type="scientific">Kosmotoga olearia (strain ATCC BAA-1733 / DSM 21960 / TBF 19.5.1)</name>
    <dbReference type="NCBI Taxonomy" id="521045"/>
    <lineage>
        <taxon>Bacteria</taxon>
        <taxon>Thermotogati</taxon>
        <taxon>Thermotogota</taxon>
        <taxon>Thermotogae</taxon>
        <taxon>Kosmotogales</taxon>
        <taxon>Kosmotogaceae</taxon>
        <taxon>Kosmotoga</taxon>
    </lineage>
</organism>
<reference evidence="2 3" key="2">
    <citation type="journal article" date="2011" name="J. Bacteriol.">
        <title>Genome Sequence of Kosmotoga olearia Strain TBF 19.5.1, a Thermophilic Bacterium with a Wide Growth Temperature Range, Isolated from the Troll B Oil Platform in the North Sea.</title>
        <authorList>
            <person name="Swithers K.S."/>
            <person name="Dipippo J.L."/>
            <person name="Bruce D.C."/>
            <person name="Detter C."/>
            <person name="Tapia R."/>
            <person name="Han S."/>
            <person name="Goodwin L.A."/>
            <person name="Han J."/>
            <person name="Woyke T."/>
            <person name="Pitluck S."/>
            <person name="Pennacchio L."/>
            <person name="Nolan M."/>
            <person name="Mikhailova N."/>
            <person name="Land M.L."/>
            <person name="Nesbo C.L."/>
            <person name="Gogarten J.P."/>
            <person name="Noll K.M."/>
        </authorList>
    </citation>
    <scope>NUCLEOTIDE SEQUENCE [LARGE SCALE GENOMIC DNA]</scope>
    <source>
        <strain evidence="3">ATCC BAA-1733 / DSM 21960 / TBF 19.5.1</strain>
    </source>
</reference>